<dbReference type="WBParaSite" id="Minc3s01408g23564">
    <property type="protein sequence ID" value="Minc3s01408g23564"/>
    <property type="gene ID" value="Minc3s01408g23564"/>
</dbReference>
<feature type="domain" description="GBD/FH3" evidence="4">
    <location>
        <begin position="52"/>
        <end position="542"/>
    </location>
</feature>
<feature type="compositionally biased region" description="Basic and acidic residues" evidence="3">
    <location>
        <begin position="1119"/>
        <end position="1128"/>
    </location>
</feature>
<dbReference type="Pfam" id="PF06367">
    <property type="entry name" value="Drf_FH3"/>
    <property type="match status" value="1"/>
</dbReference>
<sequence>MVNRADSLAMSIEEYPRQHQQHYHSATSSSSNGGGNLSGQQQQQHSSLERTNSMPPESVVLAAFEEVLKQMDLPPDKMRTLRNCDLKKKWDLVCDQRKFSVDHSVPDPSIYLEKLKIYMDRKTLRKKKKYLSGESSTTLLKHIEISLRTNTIDWVRAFLAPQCDGLRVLVDYISFLQDSLFAVLINSSEENGIVPSSSNPDLSYSQPAVNIQFINSSTNVPSSGGGQQQVGGTHNQLGASGGSSTCSLQTTLNNNTNTTMNSSIYSNNKDDLSFTSGKLKNSHNSRKLYSSSKGIDHIDDDIHVGICCLRALLNNKFGVVAVFSNRQAIYCIVRAILHPSFKTKALVLDMLSAIVTLTDGHELVLGAFNKFRSAYNEIFRFQTLVRCFKCPGVNVDFLASCIKFINVMVHSSSDMNQRVALQYEFTIFGLDRHLEQLSSEYSESEFLLNHINLYWNNCIDVDLLHDKSIKCDELEGDIQALQANNSRQKEEFQQLQADCYVQIAQLNAQLKKLVEDKLELERQKVNRDMHISTLTKDWREKETKFENEKGELERRITMLEQTKREIQQSLKISQQAAAQQAASVATVTAVVTQSSPAALASTNDNIATSTNNVSGALSKQTLVGEHTKKAALTTSLPVPTPPPPPPPAPPPPPTNLLKKETSSIKPSNGGPPPPPPPPPPPSLKLPPKIIAPPPPGLLSKANQQNLALANDGPQKRVVTIKSKLPMLNWSALNPNQVKGTIFNELDDEKLVDVLDLSSLEELFCVDGPPSGNKVTEKQSKEDLVSGGQSSPPSSASSSIGVGVLNGGNTKTLLGTKRLQNIAIIRRKLGKSIMEIMSGVHRFDLSVLSPDQVEILLPIVPTQDECTKLKEFASSNQNPSNLNNPWELLTAEDQFLAQLMGIERLSQKLLIMKFMGDFNDSVRLLIPQIQKVTAAAKSVHNSKKFPKIIEIILAIGNAMNGQRRAPVYGFRLSSLDALSILKSPKDRNVTLLHCIVELIADKFPHLLDFSGELKLAENGATVNMETIGADVKDIETKFGQALTEQKRKGKEETPQLLNTFLESAEANIQSLQSNYKLAQEAFGECAEYFGEVPGRIQPDVFFTRIVSFCKHFEQARTENEAKRKAEQRQLETQQKRRSAQTTRRSGGTSSATRSGGGPTSQDRLLDELNAKFIQSLNGSSGGGGSGGGKALKSSKLNDGDFERIMVELHEGFVAPNASSSITTLTPTTAPPIAPRRRNNTGNNNNNNHKSPSPNRERLNSSREQIIDKGK</sequence>
<dbReference type="SMART" id="SM01140">
    <property type="entry name" value="Drf_GBD"/>
    <property type="match status" value="1"/>
</dbReference>
<dbReference type="Pfam" id="PF02181">
    <property type="entry name" value="FH2"/>
    <property type="match status" value="1"/>
</dbReference>
<dbReference type="SMART" id="SM00498">
    <property type="entry name" value="FH2"/>
    <property type="match status" value="1"/>
</dbReference>
<dbReference type="AlphaFoldDB" id="A0A914M7W8"/>
<protein>
    <submittedName>
        <fullName evidence="7">Formin-like protein</fullName>
    </submittedName>
</protein>
<accession>A0A914M7W8</accession>
<keyword evidence="2" id="KW-0175">Coiled coil</keyword>
<dbReference type="InterPro" id="IPR014768">
    <property type="entry name" value="GBD/FH3_dom"/>
</dbReference>
<evidence type="ECO:0000313" key="6">
    <source>
        <dbReference type="Proteomes" id="UP000887563"/>
    </source>
</evidence>
<dbReference type="InterPro" id="IPR015425">
    <property type="entry name" value="FH2_Formin"/>
</dbReference>
<evidence type="ECO:0000256" key="3">
    <source>
        <dbReference type="SAM" id="MobiDB-lite"/>
    </source>
</evidence>
<feature type="domain" description="FH2" evidence="5">
    <location>
        <begin position="714"/>
        <end position="1137"/>
    </location>
</feature>
<dbReference type="GO" id="GO:0016477">
    <property type="term" value="P:cell migration"/>
    <property type="evidence" value="ECO:0007669"/>
    <property type="project" value="TreeGrafter"/>
</dbReference>
<dbReference type="InterPro" id="IPR043592">
    <property type="entry name" value="FMNL_animal"/>
</dbReference>
<dbReference type="GO" id="GO:0051015">
    <property type="term" value="F:actin filament binding"/>
    <property type="evidence" value="ECO:0007669"/>
    <property type="project" value="TreeGrafter"/>
</dbReference>
<dbReference type="GO" id="GO:0030866">
    <property type="term" value="P:cortical actin cytoskeleton organization"/>
    <property type="evidence" value="ECO:0007669"/>
    <property type="project" value="TreeGrafter"/>
</dbReference>
<dbReference type="Proteomes" id="UP000887563">
    <property type="component" value="Unplaced"/>
</dbReference>
<feature type="compositionally biased region" description="Basic and acidic residues" evidence="3">
    <location>
        <begin position="1253"/>
        <end position="1269"/>
    </location>
</feature>
<organism evidence="6 7">
    <name type="scientific">Meloidogyne incognita</name>
    <name type="common">Southern root-knot nematode worm</name>
    <name type="synonym">Oxyuris incognita</name>
    <dbReference type="NCBI Taxonomy" id="6306"/>
    <lineage>
        <taxon>Eukaryota</taxon>
        <taxon>Metazoa</taxon>
        <taxon>Ecdysozoa</taxon>
        <taxon>Nematoda</taxon>
        <taxon>Chromadorea</taxon>
        <taxon>Rhabditida</taxon>
        <taxon>Tylenchina</taxon>
        <taxon>Tylenchomorpha</taxon>
        <taxon>Tylenchoidea</taxon>
        <taxon>Meloidogynidae</taxon>
        <taxon>Meloidogyninae</taxon>
        <taxon>Meloidogyne</taxon>
        <taxon>Meloidogyne incognita group</taxon>
    </lineage>
</organism>
<feature type="compositionally biased region" description="Basic and acidic residues" evidence="3">
    <location>
        <begin position="774"/>
        <end position="783"/>
    </location>
</feature>
<proteinExistence type="inferred from homology"/>
<dbReference type="InterPro" id="IPR010472">
    <property type="entry name" value="FH3_dom"/>
</dbReference>
<dbReference type="InterPro" id="IPR010473">
    <property type="entry name" value="GTPase-bd"/>
</dbReference>
<dbReference type="PROSITE" id="PS51444">
    <property type="entry name" value="FH2"/>
    <property type="match status" value="1"/>
</dbReference>
<dbReference type="Pfam" id="PF06371">
    <property type="entry name" value="Drf_GBD"/>
    <property type="match status" value="2"/>
</dbReference>
<feature type="region of interest" description="Disordered" evidence="3">
    <location>
        <begin position="220"/>
        <end position="242"/>
    </location>
</feature>
<feature type="compositionally biased region" description="Pro residues" evidence="3">
    <location>
        <begin position="638"/>
        <end position="654"/>
    </location>
</feature>
<dbReference type="PROSITE" id="PS51232">
    <property type="entry name" value="GBD_FH3"/>
    <property type="match status" value="1"/>
</dbReference>
<dbReference type="PANTHER" id="PTHR45857">
    <property type="entry name" value="FORMIN-LIKE PROTEIN"/>
    <property type="match status" value="1"/>
</dbReference>
<feature type="region of interest" description="Disordered" evidence="3">
    <location>
        <begin position="16"/>
        <end position="54"/>
    </location>
</feature>
<dbReference type="SUPFAM" id="SSF101447">
    <property type="entry name" value="Formin homology 2 domain (FH2 domain)"/>
    <property type="match status" value="1"/>
</dbReference>
<dbReference type="Gene3D" id="1.25.10.10">
    <property type="entry name" value="Leucine-rich Repeat Variant"/>
    <property type="match status" value="2"/>
</dbReference>
<comment type="similarity">
    <text evidence="1">Belongs to the formin homology family.</text>
</comment>
<evidence type="ECO:0000256" key="2">
    <source>
        <dbReference type="SAM" id="Coils"/>
    </source>
</evidence>
<reference evidence="7" key="1">
    <citation type="submission" date="2022-11" db="UniProtKB">
        <authorList>
            <consortium name="WormBaseParasite"/>
        </authorList>
    </citation>
    <scope>IDENTIFICATION</scope>
</reference>
<dbReference type="SUPFAM" id="SSF48371">
    <property type="entry name" value="ARM repeat"/>
    <property type="match status" value="1"/>
</dbReference>
<feature type="region of interest" description="Disordered" evidence="3">
    <location>
        <begin position="1119"/>
        <end position="1161"/>
    </location>
</feature>
<evidence type="ECO:0000313" key="7">
    <source>
        <dbReference type="WBParaSite" id="Minc3s01408g23564"/>
    </source>
</evidence>
<evidence type="ECO:0000259" key="4">
    <source>
        <dbReference type="PROSITE" id="PS51232"/>
    </source>
</evidence>
<feature type="compositionally biased region" description="Low complexity" evidence="3">
    <location>
        <begin position="1217"/>
        <end position="1226"/>
    </location>
</feature>
<feature type="compositionally biased region" description="Gly residues" evidence="3">
    <location>
        <begin position="1178"/>
        <end position="1188"/>
    </location>
</feature>
<feature type="compositionally biased region" description="Pro residues" evidence="3">
    <location>
        <begin position="669"/>
        <end position="696"/>
    </location>
</feature>
<feature type="region of interest" description="Disordered" evidence="3">
    <location>
        <begin position="767"/>
        <end position="801"/>
    </location>
</feature>
<dbReference type="GO" id="GO:0008360">
    <property type="term" value="P:regulation of cell shape"/>
    <property type="evidence" value="ECO:0007669"/>
    <property type="project" value="TreeGrafter"/>
</dbReference>
<evidence type="ECO:0000256" key="1">
    <source>
        <dbReference type="ARBA" id="ARBA00023449"/>
    </source>
</evidence>
<feature type="region of interest" description="Disordered" evidence="3">
    <location>
        <begin position="1174"/>
        <end position="1193"/>
    </location>
</feature>
<dbReference type="Gene3D" id="1.20.58.2220">
    <property type="entry name" value="Formin, FH2 domain"/>
    <property type="match status" value="1"/>
</dbReference>
<feature type="coiled-coil region" evidence="2">
    <location>
        <begin position="464"/>
        <end position="569"/>
    </location>
</feature>
<feature type="region of interest" description="Disordered" evidence="3">
    <location>
        <begin position="633"/>
        <end position="700"/>
    </location>
</feature>
<dbReference type="InterPro" id="IPR011989">
    <property type="entry name" value="ARM-like"/>
</dbReference>
<feature type="compositionally biased region" description="Low complexity" evidence="3">
    <location>
        <begin position="784"/>
        <end position="801"/>
    </location>
</feature>
<dbReference type="PANTHER" id="PTHR45857:SF4">
    <property type="entry name" value="FORMIN-LIKE PROTEIN"/>
    <property type="match status" value="1"/>
</dbReference>
<evidence type="ECO:0000259" key="5">
    <source>
        <dbReference type="PROSITE" id="PS51444"/>
    </source>
</evidence>
<dbReference type="InterPro" id="IPR016024">
    <property type="entry name" value="ARM-type_fold"/>
</dbReference>
<dbReference type="SMART" id="SM01139">
    <property type="entry name" value="Drf_FH3"/>
    <property type="match status" value="1"/>
</dbReference>
<feature type="compositionally biased region" description="Low complexity" evidence="3">
    <location>
        <begin position="1138"/>
        <end position="1152"/>
    </location>
</feature>
<keyword evidence="6" id="KW-1185">Reference proteome</keyword>
<name>A0A914M7W8_MELIC</name>
<feature type="region of interest" description="Disordered" evidence="3">
    <location>
        <begin position="1217"/>
        <end position="1269"/>
    </location>
</feature>
<dbReference type="InterPro" id="IPR042201">
    <property type="entry name" value="FH2_Formin_sf"/>
</dbReference>
<dbReference type="GO" id="GO:0031267">
    <property type="term" value="F:small GTPase binding"/>
    <property type="evidence" value="ECO:0007669"/>
    <property type="project" value="InterPro"/>
</dbReference>
<dbReference type="GO" id="GO:0005829">
    <property type="term" value="C:cytosol"/>
    <property type="evidence" value="ECO:0007669"/>
    <property type="project" value="TreeGrafter"/>
</dbReference>